<proteinExistence type="predicted"/>
<gene>
    <name evidence="1" type="ORF">A7Q00_05880</name>
</gene>
<name>A0A1B6VZS7_9NEIS</name>
<dbReference type="EMBL" id="LXSQ01000014">
    <property type="protein sequence ID" value="OAM43430.1"/>
    <property type="molecule type" value="Genomic_DNA"/>
</dbReference>
<dbReference type="STRING" id="1795832.A7Q00_05880"/>
<dbReference type="RefSeq" id="WP_064089674.1">
    <property type="nucleotide sequence ID" value="NZ_LXSQ01000014.1"/>
</dbReference>
<evidence type="ECO:0000313" key="2">
    <source>
        <dbReference type="Proteomes" id="UP000077726"/>
    </source>
</evidence>
<organism evidence="1 2">
    <name type="scientific">Eikenella halliae</name>
    <dbReference type="NCBI Taxonomy" id="1795832"/>
    <lineage>
        <taxon>Bacteria</taxon>
        <taxon>Pseudomonadati</taxon>
        <taxon>Pseudomonadota</taxon>
        <taxon>Betaproteobacteria</taxon>
        <taxon>Neisseriales</taxon>
        <taxon>Neisseriaceae</taxon>
        <taxon>Eikenella</taxon>
    </lineage>
</organism>
<comment type="caution">
    <text evidence="1">The sequence shown here is derived from an EMBL/GenBank/DDBJ whole genome shotgun (WGS) entry which is preliminary data.</text>
</comment>
<keyword evidence="2" id="KW-1185">Reference proteome</keyword>
<dbReference type="OrthoDB" id="8609705at2"/>
<dbReference type="AlphaFoldDB" id="A0A1B6VZS7"/>
<sequence>MKPVAAHPVPTLSPELFGSDPIPYWNNRDTAYLAALWEEPVTYVVQFAQALDSVTAGYFLSCYVARYRPGEWVALNEDIVRQETGLGGGSWYRVRHLLLEAGILANERRLNVSLYRLDGEKLEGLLRCRADVSLCAVAAPPVSLNRLHLKSLLHYGLSVKACLLLAAVQADTPHIALAERQDCSPWVALPEQAVTERTRLSRREQRLAAEALRDIGVLETKYGGFPRMRHCRYSLQRLAELGDGYMQSLTV</sequence>
<protein>
    <recommendedName>
        <fullName evidence="3">Helix-turn-helix domain-containing protein</fullName>
    </recommendedName>
</protein>
<evidence type="ECO:0008006" key="3">
    <source>
        <dbReference type="Google" id="ProtNLM"/>
    </source>
</evidence>
<reference evidence="2" key="1">
    <citation type="submission" date="2016-05" db="EMBL/GenBank/DDBJ databases">
        <title>Draft genome of Corynebacterium afermentans subsp. afermentans LCDC 88199T.</title>
        <authorList>
            <person name="Bernier A.-M."/>
            <person name="Bernard K."/>
        </authorList>
    </citation>
    <scope>NUCLEOTIDE SEQUENCE [LARGE SCALE GENOMIC DNA]</scope>
    <source>
        <strain evidence="2">NML130454</strain>
    </source>
</reference>
<evidence type="ECO:0000313" key="1">
    <source>
        <dbReference type="EMBL" id="OAM43430.1"/>
    </source>
</evidence>
<dbReference type="Proteomes" id="UP000077726">
    <property type="component" value="Unassembled WGS sequence"/>
</dbReference>
<accession>A0A1B6VZS7</accession>